<sequence length="41" mass="4556">LTQLKNLESSNPAVQALALRELHNHVFPDISFEQSPLKQAA</sequence>
<gene>
    <name evidence="1" type="ORF">GNC09_004863</name>
</gene>
<reference evidence="1" key="2">
    <citation type="submission" date="2018-07" db="EMBL/GenBank/DDBJ databases">
        <authorList>
            <consortium name="NCBI Pathogen Detection Project"/>
        </authorList>
    </citation>
    <scope>NUCLEOTIDE SEQUENCE</scope>
    <source>
        <strain evidence="1">1363-65</strain>
    </source>
</reference>
<dbReference type="AlphaFoldDB" id="A0A737BM95"/>
<dbReference type="EMBL" id="DAATDB010000120">
    <property type="protein sequence ID" value="HAE8104703.1"/>
    <property type="molecule type" value="Genomic_DNA"/>
</dbReference>
<feature type="non-terminal residue" evidence="1">
    <location>
        <position position="1"/>
    </location>
</feature>
<organism evidence="1">
    <name type="scientific">Salmonella enterica subsp. indica serovar 45:a:e,n,x</name>
    <dbReference type="NCBI Taxonomy" id="1307500"/>
    <lineage>
        <taxon>Bacteria</taxon>
        <taxon>Pseudomonadati</taxon>
        <taxon>Pseudomonadota</taxon>
        <taxon>Gammaproteobacteria</taxon>
        <taxon>Enterobacterales</taxon>
        <taxon>Enterobacteriaceae</taxon>
        <taxon>Salmonella</taxon>
    </lineage>
</organism>
<accession>A0A737BM95</accession>
<proteinExistence type="predicted"/>
<reference evidence="1" key="1">
    <citation type="journal article" date="2018" name="Genome Biol.">
        <title>SKESA: strategic k-mer extension for scrupulous assemblies.</title>
        <authorList>
            <person name="Souvorov A."/>
            <person name="Agarwala R."/>
            <person name="Lipman D.J."/>
        </authorList>
    </citation>
    <scope>NUCLEOTIDE SEQUENCE</scope>
    <source>
        <strain evidence="1">1363-65</strain>
    </source>
</reference>
<comment type="caution">
    <text evidence="1">The sequence shown here is derived from an EMBL/GenBank/DDBJ whole genome shotgun (WGS) entry which is preliminary data.</text>
</comment>
<evidence type="ECO:0000313" key="1">
    <source>
        <dbReference type="EMBL" id="HAE8104703.1"/>
    </source>
</evidence>
<protein>
    <submittedName>
        <fullName evidence="1">Phage portal protein</fullName>
    </submittedName>
</protein>
<name>A0A737BM95_SALER</name>